<dbReference type="GeneTree" id="ENSGT00940000160303"/>
<feature type="domain" description="C2H2-type" evidence="11">
    <location>
        <begin position="489"/>
        <end position="516"/>
    </location>
</feature>
<dbReference type="InterPro" id="IPR000949">
    <property type="entry name" value="ELM2_dom"/>
</dbReference>
<dbReference type="SMART" id="SM00717">
    <property type="entry name" value="SANT"/>
    <property type="match status" value="1"/>
</dbReference>
<dbReference type="GO" id="GO:0003714">
    <property type="term" value="F:transcription corepressor activity"/>
    <property type="evidence" value="ECO:0007669"/>
    <property type="project" value="TreeGrafter"/>
</dbReference>
<evidence type="ECO:0000256" key="8">
    <source>
        <dbReference type="PROSITE-ProRule" id="PRU00042"/>
    </source>
</evidence>
<feature type="compositionally biased region" description="Polar residues" evidence="10">
    <location>
        <begin position="69"/>
        <end position="103"/>
    </location>
</feature>
<dbReference type="PROSITE" id="PS51293">
    <property type="entry name" value="SANT"/>
    <property type="match status" value="1"/>
</dbReference>
<evidence type="ECO:0000259" key="13">
    <source>
        <dbReference type="PROSITE" id="PS51293"/>
    </source>
</evidence>
<evidence type="ECO:0000256" key="6">
    <source>
        <dbReference type="ARBA" id="ARBA00023163"/>
    </source>
</evidence>
<dbReference type="InterPro" id="IPR036236">
    <property type="entry name" value="Znf_C2H2_sf"/>
</dbReference>
<dbReference type="PANTHER" id="PTHR16089:SF19">
    <property type="entry name" value="TRANSCRIPTIONAL-REGULATING FACTOR 1"/>
    <property type="match status" value="1"/>
</dbReference>
<dbReference type="PROSITE" id="PS50157">
    <property type="entry name" value="ZINC_FINGER_C2H2_2"/>
    <property type="match status" value="3"/>
</dbReference>
<keyword evidence="5" id="KW-0238">DNA-binding</keyword>
<keyword evidence="6" id="KW-0804">Transcription</keyword>
<organism evidence="14 15">
    <name type="scientific">Sphenodon punctatus</name>
    <name type="common">Tuatara</name>
    <name type="synonym">Hatteria punctata</name>
    <dbReference type="NCBI Taxonomy" id="8508"/>
    <lineage>
        <taxon>Eukaryota</taxon>
        <taxon>Metazoa</taxon>
        <taxon>Chordata</taxon>
        <taxon>Craniata</taxon>
        <taxon>Vertebrata</taxon>
        <taxon>Euteleostomi</taxon>
        <taxon>Lepidosauria</taxon>
        <taxon>Sphenodontia</taxon>
        <taxon>Sphenodontidae</taxon>
        <taxon>Sphenodon</taxon>
    </lineage>
</organism>
<dbReference type="AlphaFoldDB" id="A0A8D0GCC5"/>
<dbReference type="PANTHER" id="PTHR16089">
    <property type="entry name" value="REST COREPRESSOR COREST PROTEIN-RELATED"/>
    <property type="match status" value="1"/>
</dbReference>
<evidence type="ECO:0000256" key="5">
    <source>
        <dbReference type="ARBA" id="ARBA00023125"/>
    </source>
</evidence>
<dbReference type="Gene3D" id="3.30.160.60">
    <property type="entry name" value="Classic Zinc Finger"/>
    <property type="match status" value="1"/>
</dbReference>
<dbReference type="OMA" id="IIEDCMT"/>
<keyword evidence="15" id="KW-1185">Reference proteome</keyword>
<evidence type="ECO:0000259" key="11">
    <source>
        <dbReference type="PROSITE" id="PS50157"/>
    </source>
</evidence>
<evidence type="ECO:0000256" key="9">
    <source>
        <dbReference type="SAM" id="Coils"/>
    </source>
</evidence>
<reference evidence="14" key="2">
    <citation type="submission" date="2025-09" db="UniProtKB">
        <authorList>
            <consortium name="Ensembl"/>
        </authorList>
    </citation>
    <scope>IDENTIFICATION</scope>
</reference>
<dbReference type="GO" id="GO:0000118">
    <property type="term" value="C:histone deacetylase complex"/>
    <property type="evidence" value="ECO:0007669"/>
    <property type="project" value="TreeGrafter"/>
</dbReference>
<evidence type="ECO:0000313" key="15">
    <source>
        <dbReference type="Proteomes" id="UP000694392"/>
    </source>
</evidence>
<evidence type="ECO:0000256" key="10">
    <source>
        <dbReference type="SAM" id="MobiDB-lite"/>
    </source>
</evidence>
<feature type="compositionally biased region" description="Acidic residues" evidence="10">
    <location>
        <begin position="928"/>
        <end position="944"/>
    </location>
</feature>
<dbReference type="Gene3D" id="1.10.10.60">
    <property type="entry name" value="Homeodomain-like"/>
    <property type="match status" value="1"/>
</dbReference>
<dbReference type="PROSITE" id="PS00028">
    <property type="entry name" value="ZINC_FINGER_C2H2_1"/>
    <property type="match status" value="3"/>
</dbReference>
<feature type="compositionally biased region" description="Basic and acidic residues" evidence="10">
    <location>
        <begin position="945"/>
        <end position="959"/>
    </location>
</feature>
<dbReference type="SUPFAM" id="SSF46689">
    <property type="entry name" value="Homeodomain-like"/>
    <property type="match status" value="1"/>
</dbReference>
<feature type="region of interest" description="Disordered" evidence="10">
    <location>
        <begin position="555"/>
        <end position="577"/>
    </location>
</feature>
<feature type="domain" description="C2H2-type" evidence="11">
    <location>
        <begin position="1059"/>
        <end position="1086"/>
    </location>
</feature>
<feature type="region of interest" description="Disordered" evidence="10">
    <location>
        <begin position="1034"/>
        <end position="1055"/>
    </location>
</feature>
<dbReference type="InterPro" id="IPR017884">
    <property type="entry name" value="SANT_dom"/>
</dbReference>
<dbReference type="InterPro" id="IPR001005">
    <property type="entry name" value="SANT/Myb"/>
</dbReference>
<keyword evidence="8" id="KW-0862">Zinc</keyword>
<keyword evidence="2" id="KW-0597">Phosphoprotein</keyword>
<gene>
    <name evidence="14" type="primary">TRERF1</name>
</gene>
<keyword evidence="8" id="KW-0863">Zinc-finger</keyword>
<dbReference type="GO" id="GO:0008270">
    <property type="term" value="F:zinc ion binding"/>
    <property type="evidence" value="ECO:0007669"/>
    <property type="project" value="UniProtKB-KW"/>
</dbReference>
<keyword evidence="7" id="KW-0539">Nucleus</keyword>
<feature type="coiled-coil region" evidence="9">
    <location>
        <begin position="1075"/>
        <end position="1102"/>
    </location>
</feature>
<dbReference type="Proteomes" id="UP000694392">
    <property type="component" value="Unplaced"/>
</dbReference>
<proteinExistence type="predicted"/>
<evidence type="ECO:0000256" key="2">
    <source>
        <dbReference type="ARBA" id="ARBA00022553"/>
    </source>
</evidence>
<dbReference type="GO" id="GO:0003677">
    <property type="term" value="F:DNA binding"/>
    <property type="evidence" value="ECO:0007669"/>
    <property type="project" value="UniProtKB-KW"/>
</dbReference>
<feature type="region of interest" description="Disordered" evidence="10">
    <location>
        <begin position="376"/>
        <end position="396"/>
    </location>
</feature>
<feature type="domain" description="ELM2" evidence="12">
    <location>
        <begin position="751"/>
        <end position="842"/>
    </location>
</feature>
<reference evidence="14" key="1">
    <citation type="submission" date="2025-08" db="UniProtKB">
        <authorList>
            <consortium name="Ensembl"/>
        </authorList>
    </citation>
    <scope>IDENTIFICATION</scope>
</reference>
<dbReference type="GO" id="GO:0006357">
    <property type="term" value="P:regulation of transcription by RNA polymerase II"/>
    <property type="evidence" value="ECO:0007669"/>
    <property type="project" value="TreeGrafter"/>
</dbReference>
<evidence type="ECO:0000259" key="12">
    <source>
        <dbReference type="PROSITE" id="PS51156"/>
    </source>
</evidence>
<feature type="compositionally biased region" description="Polar residues" evidence="10">
    <location>
        <begin position="29"/>
        <end position="58"/>
    </location>
</feature>
<keyword evidence="3" id="KW-0007">Acetylation</keyword>
<dbReference type="Pfam" id="PF01448">
    <property type="entry name" value="ELM2"/>
    <property type="match status" value="1"/>
</dbReference>
<comment type="subcellular location">
    <subcellularLocation>
        <location evidence="1">Nucleus</location>
    </subcellularLocation>
</comment>
<dbReference type="GO" id="GO:0005667">
    <property type="term" value="C:transcription regulator complex"/>
    <property type="evidence" value="ECO:0007669"/>
    <property type="project" value="TreeGrafter"/>
</dbReference>
<evidence type="ECO:0000256" key="1">
    <source>
        <dbReference type="ARBA" id="ARBA00004123"/>
    </source>
</evidence>
<protein>
    <submittedName>
        <fullName evidence="14">Transcriptional regulating factor 1</fullName>
    </submittedName>
</protein>
<dbReference type="SUPFAM" id="SSF57667">
    <property type="entry name" value="beta-beta-alpha zinc fingers"/>
    <property type="match status" value="1"/>
</dbReference>
<feature type="domain" description="C2H2-type" evidence="11">
    <location>
        <begin position="987"/>
        <end position="1016"/>
    </location>
</feature>
<dbReference type="InterPro" id="IPR013087">
    <property type="entry name" value="Znf_C2H2_type"/>
</dbReference>
<keyword evidence="4" id="KW-0805">Transcription regulation</keyword>
<evidence type="ECO:0000313" key="14">
    <source>
        <dbReference type="Ensembl" id="ENSSPUP00000003959.1"/>
    </source>
</evidence>
<dbReference type="InterPro" id="IPR051066">
    <property type="entry name" value="Trans_reg/Corepressor"/>
</dbReference>
<feature type="region of interest" description="Disordered" evidence="10">
    <location>
        <begin position="602"/>
        <end position="628"/>
    </location>
</feature>
<dbReference type="SMART" id="SM00355">
    <property type="entry name" value="ZnF_C2H2"/>
    <property type="match status" value="3"/>
</dbReference>
<feature type="region of interest" description="Disordered" evidence="10">
    <location>
        <begin position="423"/>
        <end position="446"/>
    </location>
</feature>
<evidence type="ECO:0000256" key="7">
    <source>
        <dbReference type="ARBA" id="ARBA00023242"/>
    </source>
</evidence>
<dbReference type="Ensembl" id="ENSSPUT00000004210.1">
    <property type="protein sequence ID" value="ENSSPUP00000003959.1"/>
    <property type="gene ID" value="ENSSPUG00000003036.1"/>
</dbReference>
<name>A0A8D0GCC5_SPHPU</name>
<dbReference type="Pfam" id="PF13912">
    <property type="entry name" value="zf-C2H2_6"/>
    <property type="match status" value="3"/>
</dbReference>
<accession>A0A8D0GCC5</accession>
<sequence>MGDQQMYKTNHTANNESLYYQHHQMNSLPTLSGGLNQSYGSSGMDTSQDSPVSPQFPQDSRDSVDLTVGSKSLGSVDPSKQISWTHSSSGNHIPPRNNQNAMWSSAGLGDSADGYQYAYSQANEIRSQKITSGVLHKLDSFTQVFANQNLRIQVNNMSQVMQTQSSAMDNANDSALWQLLSQKPAVEQQPAQRYQQVPQQVHQGFANAQQKQQMQVMQQQQQLYYDYQQHLSQMQMHSTMHQGQPHLQHMQPQQLLPQQLQQTQYYMQQQPQQGQQRLSMQEIQQQQQQRPCPVQIAQYYQTQPVMQQLQTPQQQIQVQIPPYHRDPDQKTAHETHQYSQDQAHPVQLIQLGAVPQYFYQDQQQQYRHLYPQSFLQQQEEDASQQKQYQNNSRSQTLMNSNIGLQTTEAIEDAAHQELNSVGNAVPHRPVIPPSDIHVNSKGPQQQSPDAIWPQVLVWQNDLLFAVSCSNNSVQNQGVLTERADMKSRLTCLICLKEFKSLPALNGHMRSHGGVRASPILKQDEGEKPPQQQPPPKEVDSLTQIVMPVSVPVKLVSPEPSAQATEDSTTVKDKPANTVSDDEMPVLVRMTYSPPCSPKVATPCSSELNRKPHQSVAKSEGNVKPLQDKKKYRHRPEPLFIPPPSFNLTASYSGATLYQSQLRSPRILGDHLLDRTHELPPYTPPPMLSPVRLGSGLFSSVMASSHSVPHPQLPLTPLTPTPRVLLCLSNNIDGGSFPVTPGPGEQTVDIQPRINIGSRFQAEIPELQNRSSLAKEVHKATLVWKPWPELENKAFQQRVEDLIHMSCSSVLPGGGTNSEYALHSLFEAKGDIMVAVEMLLLRKPVRLKCHPLANYHYAGSDKWTSLERKLFNKALTTYNKDFIFVQKMVKTKTVAQCVEYYYTWKKIMRLGRKHRTRLADIRDECLTSGEEEELEEEEEEEEEIEEDRKSVKEEESETQKYPEPPPIVLIAPIDLPPLQSLTLPAVSFICEMPNCGAVFSSRQALNGHARIHGGTNQVTKTRCTVATTKQKSSAQSGCCSVKSSPAHSTTSGETDPTTVFPCKECGKVFFKIKSCNAHMKTHRQQEEQQRQKAQKAAVAAEMAATIARTTGPVGHGLIPLDHLGLIKHVEHADDLDNDVVQELGDVMEDTEVMDADLLLDEEDADLLQDDVEL</sequence>
<evidence type="ECO:0000256" key="3">
    <source>
        <dbReference type="ARBA" id="ARBA00022990"/>
    </source>
</evidence>
<keyword evidence="9" id="KW-0175">Coiled coil</keyword>
<dbReference type="SMART" id="SM01189">
    <property type="entry name" value="ELM2"/>
    <property type="match status" value="1"/>
</dbReference>
<feature type="region of interest" description="Disordered" evidence="10">
    <location>
        <begin position="927"/>
        <end position="964"/>
    </location>
</feature>
<feature type="region of interest" description="Disordered" evidence="10">
    <location>
        <begin position="29"/>
        <end position="105"/>
    </location>
</feature>
<keyword evidence="8" id="KW-0479">Metal-binding</keyword>
<dbReference type="FunFam" id="1.10.10.60:FF:000086">
    <property type="entry name" value="transcriptional-regulating factor 1 isoform X1"/>
    <property type="match status" value="1"/>
</dbReference>
<feature type="domain" description="SANT" evidence="13">
    <location>
        <begin position="857"/>
        <end position="908"/>
    </location>
</feature>
<dbReference type="InterPro" id="IPR009057">
    <property type="entry name" value="Homeodomain-like_sf"/>
</dbReference>
<evidence type="ECO:0000256" key="4">
    <source>
        <dbReference type="ARBA" id="ARBA00023015"/>
    </source>
</evidence>
<dbReference type="PROSITE" id="PS51156">
    <property type="entry name" value="ELM2"/>
    <property type="match status" value="1"/>
</dbReference>